<keyword evidence="2" id="KW-1185">Reference proteome</keyword>
<protein>
    <submittedName>
        <fullName evidence="1">Uncharacterized protein</fullName>
    </submittedName>
</protein>
<comment type="caution">
    <text evidence="1">The sequence shown here is derived from an EMBL/GenBank/DDBJ whole genome shotgun (WGS) entry which is preliminary data.</text>
</comment>
<accession>A0AAV6H3X5</accession>
<proteinExistence type="predicted"/>
<dbReference type="Proteomes" id="UP000823561">
    <property type="component" value="Chromosome 6"/>
</dbReference>
<gene>
    <name evidence="1" type="ORF">AALO_G00084650</name>
</gene>
<name>A0AAV6H3X5_9TELE</name>
<evidence type="ECO:0000313" key="1">
    <source>
        <dbReference type="EMBL" id="KAG5280076.1"/>
    </source>
</evidence>
<organism evidence="1 2">
    <name type="scientific">Alosa alosa</name>
    <name type="common">allis shad</name>
    <dbReference type="NCBI Taxonomy" id="278164"/>
    <lineage>
        <taxon>Eukaryota</taxon>
        <taxon>Metazoa</taxon>
        <taxon>Chordata</taxon>
        <taxon>Craniata</taxon>
        <taxon>Vertebrata</taxon>
        <taxon>Euteleostomi</taxon>
        <taxon>Actinopterygii</taxon>
        <taxon>Neopterygii</taxon>
        <taxon>Teleostei</taxon>
        <taxon>Clupei</taxon>
        <taxon>Clupeiformes</taxon>
        <taxon>Clupeoidei</taxon>
        <taxon>Clupeidae</taxon>
        <taxon>Alosa</taxon>
    </lineage>
</organism>
<evidence type="ECO:0000313" key="2">
    <source>
        <dbReference type="Proteomes" id="UP000823561"/>
    </source>
</evidence>
<dbReference type="AlphaFoldDB" id="A0AAV6H3X5"/>
<dbReference type="EMBL" id="JADWDJ010000006">
    <property type="protein sequence ID" value="KAG5280076.1"/>
    <property type="molecule type" value="Genomic_DNA"/>
</dbReference>
<reference evidence="1" key="1">
    <citation type="submission" date="2020-10" db="EMBL/GenBank/DDBJ databases">
        <title>Chromosome-scale genome assembly of the Allis shad, Alosa alosa.</title>
        <authorList>
            <person name="Margot Z."/>
            <person name="Christophe K."/>
            <person name="Cabau C."/>
            <person name="Louis A."/>
            <person name="Berthelot C."/>
            <person name="Parey E."/>
            <person name="Roest Crollius H."/>
            <person name="Montfort J."/>
            <person name="Robinson-Rechavi M."/>
            <person name="Bucao C."/>
            <person name="Bouchez O."/>
            <person name="Gislard M."/>
            <person name="Lluch J."/>
            <person name="Milhes M."/>
            <person name="Lampietro C."/>
            <person name="Lopez Roques C."/>
            <person name="Donnadieu C."/>
            <person name="Braasch I."/>
            <person name="Desvignes T."/>
            <person name="Postlethwait J."/>
            <person name="Bobe J."/>
            <person name="Guiguen Y."/>
        </authorList>
    </citation>
    <scope>NUCLEOTIDE SEQUENCE</scope>
    <source>
        <strain evidence="1">M-15738</strain>
        <tissue evidence="1">Blood</tissue>
    </source>
</reference>
<sequence length="77" mass="8769">MAPLKDLSTCSERNKQEACCEGQDRCLRLAGQHRGDFPADWCNKLGSWNDCLRGAVLVGWLELARQCIRFDVLGTWR</sequence>